<sequence length="133" mass="14731">MIDTYKILLPLYVSPIQAGFPSPADDYIELELNLNEHLIQNPSATFCVKVKGNSMEGANIHAGDILLVDRSKPATSGKVVVAVLNGEFTVKRLLLTEKGTYLVPEHPAYKPIPISEDSEFQIWGVVTYTIHKH</sequence>
<dbReference type="PANTHER" id="PTHR33516">
    <property type="entry name" value="LEXA REPRESSOR"/>
    <property type="match status" value="1"/>
</dbReference>
<gene>
    <name evidence="9" type="primary">umuD</name>
    <name evidence="9" type="ORF">EZE20_06850</name>
</gene>
<feature type="domain" description="Peptidase S24/S26A/S26B/S26C" evidence="8">
    <location>
        <begin position="10"/>
        <end position="126"/>
    </location>
</feature>
<evidence type="ECO:0000313" key="10">
    <source>
        <dbReference type="Proteomes" id="UP000295706"/>
    </source>
</evidence>
<dbReference type="GO" id="GO:0016787">
    <property type="term" value="F:hydrolase activity"/>
    <property type="evidence" value="ECO:0007669"/>
    <property type="project" value="UniProtKB-KW"/>
</dbReference>
<dbReference type="EMBL" id="SMJU01000004">
    <property type="protein sequence ID" value="TDB66838.1"/>
    <property type="molecule type" value="Genomic_DNA"/>
</dbReference>
<dbReference type="OrthoDB" id="9787787at2"/>
<dbReference type="InterPro" id="IPR036286">
    <property type="entry name" value="LexA/Signal_pep-like_sf"/>
</dbReference>
<keyword evidence="10" id="KW-1185">Reference proteome</keyword>
<evidence type="ECO:0000256" key="3">
    <source>
        <dbReference type="ARBA" id="ARBA00022801"/>
    </source>
</evidence>
<keyword evidence="6" id="KW-0742">SOS response</keyword>
<dbReference type="SUPFAM" id="SSF51306">
    <property type="entry name" value="LexA/Signal peptidase"/>
    <property type="match status" value="1"/>
</dbReference>
<dbReference type="GO" id="GO:0006281">
    <property type="term" value="P:DNA repair"/>
    <property type="evidence" value="ECO:0007669"/>
    <property type="project" value="UniProtKB-KW"/>
</dbReference>
<keyword evidence="2" id="KW-0227">DNA damage</keyword>
<keyword evidence="5" id="KW-0234">DNA repair</keyword>
<dbReference type="GO" id="GO:0006355">
    <property type="term" value="P:regulation of DNA-templated transcription"/>
    <property type="evidence" value="ECO:0007669"/>
    <property type="project" value="InterPro"/>
</dbReference>
<dbReference type="PRINTS" id="PR00726">
    <property type="entry name" value="LEXASERPTASE"/>
</dbReference>
<keyword evidence="3 7" id="KW-0378">Hydrolase</keyword>
<dbReference type="NCBIfam" id="NF007621">
    <property type="entry name" value="PRK10276.1"/>
    <property type="match status" value="1"/>
</dbReference>
<organism evidence="9 10">
    <name type="scientific">Arundinibacter roseus</name>
    <dbReference type="NCBI Taxonomy" id="2070510"/>
    <lineage>
        <taxon>Bacteria</taxon>
        <taxon>Pseudomonadati</taxon>
        <taxon>Bacteroidota</taxon>
        <taxon>Cytophagia</taxon>
        <taxon>Cytophagales</taxon>
        <taxon>Spirosomataceae</taxon>
        <taxon>Arundinibacter</taxon>
    </lineage>
</organism>
<evidence type="ECO:0000256" key="6">
    <source>
        <dbReference type="ARBA" id="ARBA00023236"/>
    </source>
</evidence>
<dbReference type="PANTHER" id="PTHR33516:SF2">
    <property type="entry name" value="LEXA REPRESSOR-RELATED"/>
    <property type="match status" value="1"/>
</dbReference>
<dbReference type="RefSeq" id="WP_132115884.1">
    <property type="nucleotide sequence ID" value="NZ_SMJU01000004.1"/>
</dbReference>
<reference evidence="9 10" key="1">
    <citation type="submission" date="2019-02" db="EMBL/GenBank/DDBJ databases">
        <title>Arundinibacter roseus gen. nov., sp. nov., a new member of the family Cytophagaceae.</title>
        <authorList>
            <person name="Szuroczki S."/>
            <person name="Khayer B."/>
            <person name="Sproer C."/>
            <person name="Toumi M."/>
            <person name="Szabo A."/>
            <person name="Felfoldi T."/>
            <person name="Schumann P."/>
            <person name="Toth E."/>
        </authorList>
    </citation>
    <scope>NUCLEOTIDE SEQUENCE [LARGE SCALE GENOMIC DNA]</scope>
    <source>
        <strain evidence="9 10">DMA-k-7a</strain>
    </source>
</reference>
<dbReference type="InterPro" id="IPR006197">
    <property type="entry name" value="Peptidase_S24_LexA"/>
</dbReference>
<evidence type="ECO:0000256" key="2">
    <source>
        <dbReference type="ARBA" id="ARBA00022763"/>
    </source>
</evidence>
<dbReference type="AlphaFoldDB" id="A0A4R4KFX1"/>
<evidence type="ECO:0000259" key="8">
    <source>
        <dbReference type="Pfam" id="PF00717"/>
    </source>
</evidence>
<dbReference type="Proteomes" id="UP000295706">
    <property type="component" value="Unassembled WGS sequence"/>
</dbReference>
<evidence type="ECO:0000256" key="4">
    <source>
        <dbReference type="ARBA" id="ARBA00022813"/>
    </source>
</evidence>
<dbReference type="CDD" id="cd06529">
    <property type="entry name" value="S24_LexA-like"/>
    <property type="match status" value="1"/>
</dbReference>
<dbReference type="InterPro" id="IPR015927">
    <property type="entry name" value="Peptidase_S24_S26A/B/C"/>
</dbReference>
<keyword evidence="4 7" id="KW-0068">Autocatalytic cleavage</keyword>
<evidence type="ECO:0000256" key="1">
    <source>
        <dbReference type="ARBA" id="ARBA00007484"/>
    </source>
</evidence>
<dbReference type="InterPro" id="IPR039418">
    <property type="entry name" value="LexA-like"/>
</dbReference>
<dbReference type="GO" id="GO:0009432">
    <property type="term" value="P:SOS response"/>
    <property type="evidence" value="ECO:0007669"/>
    <property type="project" value="UniProtKB-KW"/>
</dbReference>
<evidence type="ECO:0000313" key="9">
    <source>
        <dbReference type="EMBL" id="TDB66838.1"/>
    </source>
</evidence>
<dbReference type="Gene3D" id="2.10.109.10">
    <property type="entry name" value="Umud Fragment, subunit A"/>
    <property type="match status" value="1"/>
</dbReference>
<comment type="caution">
    <text evidence="9">The sequence shown here is derived from an EMBL/GenBank/DDBJ whole genome shotgun (WGS) entry which is preliminary data.</text>
</comment>
<protein>
    <submittedName>
        <fullName evidence="9">Translesion error-prone DNA polymerase V autoproteolytic subunit</fullName>
    </submittedName>
</protein>
<accession>A0A4R4KFX1</accession>
<comment type="similarity">
    <text evidence="1 7">Belongs to the peptidase S24 family.</text>
</comment>
<proteinExistence type="inferred from homology"/>
<evidence type="ECO:0000256" key="5">
    <source>
        <dbReference type="ARBA" id="ARBA00023204"/>
    </source>
</evidence>
<dbReference type="Pfam" id="PF00717">
    <property type="entry name" value="Peptidase_S24"/>
    <property type="match status" value="1"/>
</dbReference>
<evidence type="ECO:0000256" key="7">
    <source>
        <dbReference type="RuleBase" id="RU003991"/>
    </source>
</evidence>
<dbReference type="InterPro" id="IPR050077">
    <property type="entry name" value="LexA_repressor"/>
</dbReference>
<name>A0A4R4KFX1_9BACT</name>
<dbReference type="GO" id="GO:0003677">
    <property type="term" value="F:DNA binding"/>
    <property type="evidence" value="ECO:0007669"/>
    <property type="project" value="InterPro"/>
</dbReference>